<feature type="transmembrane region" description="Helical" evidence="1">
    <location>
        <begin position="226"/>
        <end position="246"/>
    </location>
</feature>
<evidence type="ECO:0008006" key="4">
    <source>
        <dbReference type="Google" id="ProtNLM"/>
    </source>
</evidence>
<proteinExistence type="predicted"/>
<keyword evidence="1" id="KW-0812">Transmembrane</keyword>
<dbReference type="RefSeq" id="WP_010260027.1">
    <property type="nucleotide sequence ID" value="NZ_CAEG01000004.1"/>
</dbReference>
<accession>A0A1H3Y9U6</accession>
<feature type="transmembrane region" description="Helical" evidence="1">
    <location>
        <begin position="184"/>
        <end position="205"/>
    </location>
</feature>
<name>A0A1H3Y9U6_9BACT</name>
<feature type="transmembrane region" description="Helical" evidence="1">
    <location>
        <begin position="42"/>
        <end position="62"/>
    </location>
</feature>
<dbReference type="OrthoDB" id="1934357at2"/>
<dbReference type="Proteomes" id="UP000183253">
    <property type="component" value="Unassembled WGS sequence"/>
</dbReference>
<feature type="transmembrane region" description="Helical" evidence="1">
    <location>
        <begin position="74"/>
        <end position="95"/>
    </location>
</feature>
<keyword evidence="1" id="KW-0472">Membrane</keyword>
<keyword evidence="1" id="KW-1133">Transmembrane helix</keyword>
<feature type="transmembrane region" description="Helical" evidence="1">
    <location>
        <begin position="101"/>
        <end position="124"/>
    </location>
</feature>
<organism evidence="2 3">
    <name type="scientific">Alistipes timonensis JC136</name>
    <dbReference type="NCBI Taxonomy" id="1033731"/>
    <lineage>
        <taxon>Bacteria</taxon>
        <taxon>Pseudomonadati</taxon>
        <taxon>Bacteroidota</taxon>
        <taxon>Bacteroidia</taxon>
        <taxon>Bacteroidales</taxon>
        <taxon>Rikenellaceae</taxon>
        <taxon>Alistipes</taxon>
    </lineage>
</organism>
<dbReference type="AlphaFoldDB" id="A0A1H3Y9U6"/>
<evidence type="ECO:0000313" key="3">
    <source>
        <dbReference type="Proteomes" id="UP000183253"/>
    </source>
</evidence>
<dbReference type="EMBL" id="FNRI01000001">
    <property type="protein sequence ID" value="SEA08320.1"/>
    <property type="molecule type" value="Genomic_DNA"/>
</dbReference>
<feature type="transmembrane region" description="Helical" evidence="1">
    <location>
        <begin position="319"/>
        <end position="340"/>
    </location>
</feature>
<dbReference type="InterPro" id="IPR021240">
    <property type="entry name" value="DUF2776"/>
</dbReference>
<protein>
    <recommendedName>
        <fullName evidence="4">Inner membrane protein YhiM</fullName>
    </recommendedName>
</protein>
<feature type="transmembrane region" description="Helical" evidence="1">
    <location>
        <begin position="287"/>
        <end position="307"/>
    </location>
</feature>
<evidence type="ECO:0000256" key="1">
    <source>
        <dbReference type="SAM" id="Phobius"/>
    </source>
</evidence>
<dbReference type="STRING" id="1033731.SAMN05444145_101487"/>
<evidence type="ECO:0000313" key="2">
    <source>
        <dbReference type="EMBL" id="SEA08320.1"/>
    </source>
</evidence>
<gene>
    <name evidence="2" type="ORF">SAMN05444145_101487</name>
</gene>
<sequence>MNHGISILFRAIPLAMAAFCFAYGAYIFSAGTDTARLTAGPVVFYLGAICIALYCTAATIIRQIIGTYTAAAKYLFPAIGYTFAVLTLVSGAFIISSQWTGALVTGHVVCGLGLITTCVATAATSSTRFSLIPKNSADDTFSINPAGFTRAQSSLLIFIVSAVAVVAWIWCILLYVFGTLPAHIVAGSVMFGIACVCTSLIALVASIARQARGSYTMTEKRKWMSLVLTMGALAFVLGLILIFVFWGETINFVGFVLIGLALICWSISSKVILLAKIWHADFPLANRIPIIPVLTALTCLFLAAFLYEGAFFHAKFFVPARVLSGFGAICFTLYSIVSILESGAGKKA</sequence>
<keyword evidence="3" id="KW-1185">Reference proteome</keyword>
<feature type="transmembrane region" description="Helical" evidence="1">
    <location>
        <begin position="155"/>
        <end position="178"/>
    </location>
</feature>
<feature type="transmembrane region" description="Helical" evidence="1">
    <location>
        <begin position="7"/>
        <end position="30"/>
    </location>
</feature>
<dbReference type="Pfam" id="PF10951">
    <property type="entry name" value="DUF2776"/>
    <property type="match status" value="1"/>
</dbReference>
<reference evidence="2 3" key="1">
    <citation type="submission" date="2016-10" db="EMBL/GenBank/DDBJ databases">
        <authorList>
            <person name="de Groot N.N."/>
        </authorList>
    </citation>
    <scope>NUCLEOTIDE SEQUENCE [LARGE SCALE GENOMIC DNA]</scope>
    <source>
        <strain evidence="2 3">DSM 25383</strain>
    </source>
</reference>
<feature type="transmembrane region" description="Helical" evidence="1">
    <location>
        <begin position="252"/>
        <end position="275"/>
    </location>
</feature>